<reference evidence="3" key="1">
    <citation type="journal article" date="2019" name="Int. J. Syst. Evol. Microbiol.">
        <title>The Global Catalogue of Microorganisms (GCM) 10K type strain sequencing project: providing services to taxonomists for standard genome sequencing and annotation.</title>
        <authorList>
            <consortium name="The Broad Institute Genomics Platform"/>
            <consortium name="The Broad Institute Genome Sequencing Center for Infectious Disease"/>
            <person name="Wu L."/>
            <person name="Ma J."/>
        </authorList>
    </citation>
    <scope>NUCLEOTIDE SEQUENCE [LARGE SCALE GENOMIC DNA]</scope>
    <source>
        <strain evidence="3">JCM 14919</strain>
    </source>
</reference>
<proteinExistence type="predicted"/>
<organism evidence="2 3">
    <name type="scientific">Leucobacter alluvii</name>
    <dbReference type="NCBI Taxonomy" id="340321"/>
    <lineage>
        <taxon>Bacteria</taxon>
        <taxon>Bacillati</taxon>
        <taxon>Actinomycetota</taxon>
        <taxon>Actinomycetes</taxon>
        <taxon>Micrococcales</taxon>
        <taxon>Microbacteriaceae</taxon>
        <taxon>Leucobacter</taxon>
    </lineage>
</organism>
<keyword evidence="3" id="KW-1185">Reference proteome</keyword>
<accession>A0ABP5MZJ2</accession>
<feature type="domain" description="HTH luxR-type" evidence="1">
    <location>
        <begin position="253"/>
        <end position="310"/>
    </location>
</feature>
<name>A0ABP5MZJ2_9MICO</name>
<comment type="caution">
    <text evidence="2">The sequence shown here is derived from an EMBL/GenBank/DDBJ whole genome shotgun (WGS) entry which is preliminary data.</text>
</comment>
<dbReference type="Proteomes" id="UP001501084">
    <property type="component" value="Unassembled WGS sequence"/>
</dbReference>
<evidence type="ECO:0000313" key="2">
    <source>
        <dbReference type="EMBL" id="GAA2189725.1"/>
    </source>
</evidence>
<dbReference type="Gene3D" id="1.10.10.10">
    <property type="entry name" value="Winged helix-like DNA-binding domain superfamily/Winged helix DNA-binding domain"/>
    <property type="match status" value="1"/>
</dbReference>
<protein>
    <recommendedName>
        <fullName evidence="1">HTH luxR-type domain-containing protein</fullName>
    </recommendedName>
</protein>
<sequence length="315" mass="35491">MGGASASPIHVRPLCYLLNVDSLDAERIELHKDYVRVCEAGLRRRPTDPVLLSSVERLVEAQLAFYEGDYLTLQRPAYGAEAFPPEELSLLENSYVEWLHAEQLSTGEQVLYGHSGFWQHWWNLLHEQTEHPLCMDVVLPDVPEVHRRNWTLDVRADLLRGVTEAGALRLRVLIPPGEPEGGLAELAALIERSGFEVRVRSSPFLFAVYRGTAAVISERENQHDEAYFLTRRPSIVAPLQQVFDDHWRSAIPWTSYTRGASDVLELMSLGWTDLRIAESLGLSMRTVSRRIADAMAAAGVSSRFELGVRYAQSRG</sequence>
<evidence type="ECO:0000313" key="3">
    <source>
        <dbReference type="Proteomes" id="UP001501084"/>
    </source>
</evidence>
<evidence type="ECO:0000259" key="1">
    <source>
        <dbReference type="SMART" id="SM00421"/>
    </source>
</evidence>
<gene>
    <name evidence="2" type="ORF">GCM10009786_24020</name>
</gene>
<dbReference type="SMART" id="SM00421">
    <property type="entry name" value="HTH_LUXR"/>
    <property type="match status" value="1"/>
</dbReference>
<dbReference type="InterPro" id="IPR016032">
    <property type="entry name" value="Sig_transdc_resp-reg_C-effctor"/>
</dbReference>
<dbReference type="SUPFAM" id="SSF46894">
    <property type="entry name" value="C-terminal effector domain of the bipartite response regulators"/>
    <property type="match status" value="1"/>
</dbReference>
<dbReference type="EMBL" id="BAAAOP010000012">
    <property type="protein sequence ID" value="GAA2189725.1"/>
    <property type="molecule type" value="Genomic_DNA"/>
</dbReference>
<dbReference type="InterPro" id="IPR000792">
    <property type="entry name" value="Tscrpt_reg_LuxR_C"/>
</dbReference>
<dbReference type="InterPro" id="IPR036388">
    <property type="entry name" value="WH-like_DNA-bd_sf"/>
</dbReference>